<dbReference type="RefSeq" id="WP_160634426.1">
    <property type="nucleotide sequence ID" value="NZ_WWNE01000018.1"/>
</dbReference>
<reference evidence="1 2" key="1">
    <citation type="submission" date="2019-12" db="EMBL/GenBank/DDBJ databases">
        <authorList>
            <person name="Zhao J."/>
        </authorList>
    </citation>
    <scope>NUCLEOTIDE SEQUENCE [LARGE SCALE GENOMIC DNA]</scope>
    <source>
        <strain evidence="1 2">S-15</strain>
    </source>
</reference>
<proteinExistence type="predicted"/>
<accession>A0A6N9NNB7</accession>
<evidence type="ECO:0000313" key="1">
    <source>
        <dbReference type="EMBL" id="NBG67483.1"/>
    </source>
</evidence>
<evidence type="ECO:0000313" key="2">
    <source>
        <dbReference type="Proteomes" id="UP000470771"/>
    </source>
</evidence>
<dbReference type="SUPFAM" id="SSF53756">
    <property type="entry name" value="UDP-Glycosyltransferase/glycogen phosphorylase"/>
    <property type="match status" value="1"/>
</dbReference>
<dbReference type="PANTHER" id="PTHR12526">
    <property type="entry name" value="GLYCOSYLTRANSFERASE"/>
    <property type="match status" value="1"/>
</dbReference>
<name>A0A6N9NNB7_9FLAO</name>
<dbReference type="CDD" id="cd03801">
    <property type="entry name" value="GT4_PimA-like"/>
    <property type="match status" value="1"/>
</dbReference>
<dbReference type="AlphaFoldDB" id="A0A6N9NNB7"/>
<organism evidence="1 2">
    <name type="scientific">Acidiluteibacter ferrifornacis</name>
    <dbReference type="NCBI Taxonomy" id="2692424"/>
    <lineage>
        <taxon>Bacteria</taxon>
        <taxon>Pseudomonadati</taxon>
        <taxon>Bacteroidota</taxon>
        <taxon>Flavobacteriia</taxon>
        <taxon>Flavobacteriales</taxon>
        <taxon>Cryomorphaceae</taxon>
        <taxon>Acidiluteibacter</taxon>
    </lineage>
</organism>
<gene>
    <name evidence="1" type="ORF">GQN54_15250</name>
</gene>
<dbReference type="Gene3D" id="3.40.50.2000">
    <property type="entry name" value="Glycogen Phosphorylase B"/>
    <property type="match status" value="2"/>
</dbReference>
<dbReference type="Proteomes" id="UP000470771">
    <property type="component" value="Unassembled WGS sequence"/>
</dbReference>
<keyword evidence="2" id="KW-1185">Reference proteome</keyword>
<dbReference type="GO" id="GO:0016740">
    <property type="term" value="F:transferase activity"/>
    <property type="evidence" value="ECO:0007669"/>
    <property type="project" value="UniProtKB-KW"/>
</dbReference>
<comment type="caution">
    <text evidence="1">The sequence shown here is derived from an EMBL/GenBank/DDBJ whole genome shotgun (WGS) entry which is preliminary data.</text>
</comment>
<dbReference type="EMBL" id="WWNE01000018">
    <property type="protein sequence ID" value="NBG67483.1"/>
    <property type="molecule type" value="Genomic_DNA"/>
</dbReference>
<dbReference type="PANTHER" id="PTHR12526:SF630">
    <property type="entry name" value="GLYCOSYLTRANSFERASE"/>
    <property type="match status" value="1"/>
</dbReference>
<protein>
    <submittedName>
        <fullName evidence="1">Glycosyltransferase</fullName>
    </submittedName>
</protein>
<dbReference type="Pfam" id="PF13692">
    <property type="entry name" value="Glyco_trans_1_4"/>
    <property type="match status" value="1"/>
</dbReference>
<sequence length="395" mass="45241">MKVLQICHKPPLPAIDGGCLAMNDISNGLIKKGCDLKILTLSTAKHPFQKNKLSDNYLRTTKIEHVEIDTNLKPSAAFFNLFSSESYNINRFYSKEFEEKIISQLKSNQFDIVHLESLFVVPYLRVIQENTTAKIVYRAHNIEQQIWWEKYEQCKNPLKKSYLKLLYQRLKRFEDKHLNSFDGIAAISQMDIQQMKKLGCTIPCVEVPFSINPNTYYPTSSNTSNDLFYLGSLDWIPNLEGLNWFLENCWENLVTIYPNLKLHIAGKSMPESISNLNTKGIVIHGEVLDAMEFIREQGIMIVPLFSGSGIRIKVLEGMALEKAIIGTTKAMEGIPITKKEGCIADTADDFCEAIKKLHLNKDLQIEMGKNARIFVKKHFNNDEIINQLMEFYSTI</sequence>
<keyword evidence="1" id="KW-0808">Transferase</keyword>